<keyword evidence="7" id="KW-1185">Reference proteome</keyword>
<dbReference type="InterPro" id="IPR039420">
    <property type="entry name" value="WalR-like"/>
</dbReference>
<evidence type="ECO:0000313" key="7">
    <source>
        <dbReference type="Proteomes" id="UP000262882"/>
    </source>
</evidence>
<feature type="modified residue" description="4-aspartylphosphate" evidence="2">
    <location>
        <position position="51"/>
    </location>
</feature>
<dbReference type="InterPro" id="IPR001789">
    <property type="entry name" value="Sig_transdc_resp-reg_receiver"/>
</dbReference>
<dbReference type="Pfam" id="PF00486">
    <property type="entry name" value="Trans_reg_C"/>
    <property type="match status" value="1"/>
</dbReference>
<dbReference type="SMART" id="SM00862">
    <property type="entry name" value="Trans_reg_C"/>
    <property type="match status" value="1"/>
</dbReference>
<dbReference type="PROSITE" id="PS51755">
    <property type="entry name" value="OMPR_PHOB"/>
    <property type="match status" value="1"/>
</dbReference>
<sequence length="220" mass="23987">MRVLVVEDFEILARSIGTGLRREGMAVDVVLDGTGALERLAVTRYDVVVLDRDLPGVHGDEICRRLAHGRCATRVLMLTASGTVEDRVDGLGLGADDYLPKPFAFAELVARVRALARRATPPLPPTLECGDITLDPARRTASRAGRRLDLSPKEFALLECLLAVPGVVRSAEELLERVWDEAADPFSSAVKHTMRRLRAKLGDPPVIETVREGGYRIGPS</sequence>
<dbReference type="OrthoDB" id="3229809at2"/>
<dbReference type="Gene3D" id="3.40.50.2300">
    <property type="match status" value="1"/>
</dbReference>
<dbReference type="CDD" id="cd00383">
    <property type="entry name" value="trans_reg_C"/>
    <property type="match status" value="1"/>
</dbReference>
<accession>A0A372GEK3</accession>
<evidence type="ECO:0000256" key="2">
    <source>
        <dbReference type="PROSITE-ProRule" id="PRU00169"/>
    </source>
</evidence>
<dbReference type="InterPro" id="IPR001867">
    <property type="entry name" value="OmpR/PhoB-type_DNA-bd"/>
</dbReference>
<dbReference type="AlphaFoldDB" id="A0A372GEK3"/>
<protein>
    <submittedName>
        <fullName evidence="6">DNA-binding response regulator</fullName>
    </submittedName>
</protein>
<dbReference type="RefSeq" id="WP_117400494.1">
    <property type="nucleotide sequence ID" value="NZ_QVNQ01000005.1"/>
</dbReference>
<gene>
    <name evidence="6" type="ORF">D0T12_16435</name>
</gene>
<evidence type="ECO:0000259" key="5">
    <source>
        <dbReference type="PROSITE" id="PS51755"/>
    </source>
</evidence>
<dbReference type="GO" id="GO:0006355">
    <property type="term" value="P:regulation of DNA-templated transcription"/>
    <property type="evidence" value="ECO:0007669"/>
    <property type="project" value="InterPro"/>
</dbReference>
<evidence type="ECO:0000256" key="3">
    <source>
        <dbReference type="PROSITE-ProRule" id="PRU01091"/>
    </source>
</evidence>
<evidence type="ECO:0000256" key="1">
    <source>
        <dbReference type="ARBA" id="ARBA00023125"/>
    </source>
</evidence>
<proteinExistence type="predicted"/>
<comment type="caution">
    <text evidence="6">The sequence shown here is derived from an EMBL/GenBank/DDBJ whole genome shotgun (WGS) entry which is preliminary data.</text>
</comment>
<name>A0A372GEK3_9ACTN</name>
<dbReference type="InterPro" id="IPR011006">
    <property type="entry name" value="CheY-like_superfamily"/>
</dbReference>
<dbReference type="PANTHER" id="PTHR48111">
    <property type="entry name" value="REGULATOR OF RPOS"/>
    <property type="match status" value="1"/>
</dbReference>
<dbReference type="GO" id="GO:0000976">
    <property type="term" value="F:transcription cis-regulatory region binding"/>
    <property type="evidence" value="ECO:0007669"/>
    <property type="project" value="TreeGrafter"/>
</dbReference>
<keyword evidence="2" id="KW-0597">Phosphoprotein</keyword>
<organism evidence="6 7">
    <name type="scientific">Actinomadura spongiicola</name>
    <dbReference type="NCBI Taxonomy" id="2303421"/>
    <lineage>
        <taxon>Bacteria</taxon>
        <taxon>Bacillati</taxon>
        <taxon>Actinomycetota</taxon>
        <taxon>Actinomycetes</taxon>
        <taxon>Streptosporangiales</taxon>
        <taxon>Thermomonosporaceae</taxon>
        <taxon>Actinomadura</taxon>
    </lineage>
</organism>
<feature type="DNA-binding region" description="OmpR/PhoB-type" evidence="3">
    <location>
        <begin position="124"/>
        <end position="219"/>
    </location>
</feature>
<dbReference type="InterPro" id="IPR036388">
    <property type="entry name" value="WH-like_DNA-bd_sf"/>
</dbReference>
<feature type="domain" description="Response regulatory" evidence="4">
    <location>
        <begin position="2"/>
        <end position="116"/>
    </location>
</feature>
<dbReference type="SUPFAM" id="SSF52172">
    <property type="entry name" value="CheY-like"/>
    <property type="match status" value="1"/>
</dbReference>
<dbReference type="GO" id="GO:0005829">
    <property type="term" value="C:cytosol"/>
    <property type="evidence" value="ECO:0007669"/>
    <property type="project" value="TreeGrafter"/>
</dbReference>
<dbReference type="Gene3D" id="6.10.250.690">
    <property type="match status" value="1"/>
</dbReference>
<keyword evidence="1 3" id="KW-0238">DNA-binding</keyword>
<dbReference type="SMART" id="SM00448">
    <property type="entry name" value="REC"/>
    <property type="match status" value="1"/>
</dbReference>
<dbReference type="PANTHER" id="PTHR48111:SF36">
    <property type="entry name" value="TRANSCRIPTIONAL REGULATORY PROTEIN CUTR"/>
    <property type="match status" value="1"/>
</dbReference>
<dbReference type="EMBL" id="QVNQ01000005">
    <property type="protein sequence ID" value="RFS83811.1"/>
    <property type="molecule type" value="Genomic_DNA"/>
</dbReference>
<dbReference type="GO" id="GO:0000156">
    <property type="term" value="F:phosphorelay response regulator activity"/>
    <property type="evidence" value="ECO:0007669"/>
    <property type="project" value="TreeGrafter"/>
</dbReference>
<dbReference type="Gene3D" id="1.10.10.10">
    <property type="entry name" value="Winged helix-like DNA-binding domain superfamily/Winged helix DNA-binding domain"/>
    <property type="match status" value="1"/>
</dbReference>
<dbReference type="GO" id="GO:0032993">
    <property type="term" value="C:protein-DNA complex"/>
    <property type="evidence" value="ECO:0007669"/>
    <property type="project" value="TreeGrafter"/>
</dbReference>
<evidence type="ECO:0000313" key="6">
    <source>
        <dbReference type="EMBL" id="RFS83811.1"/>
    </source>
</evidence>
<evidence type="ECO:0000259" key="4">
    <source>
        <dbReference type="PROSITE" id="PS50110"/>
    </source>
</evidence>
<reference evidence="6 7" key="1">
    <citation type="submission" date="2018-08" db="EMBL/GenBank/DDBJ databases">
        <title>Actinomadura spongicola sp. nov., isolated from marine sponge Leucetta chagosensis.</title>
        <authorList>
            <person name="Li L."/>
            <person name="Lin H.W."/>
        </authorList>
    </citation>
    <scope>NUCLEOTIDE SEQUENCE [LARGE SCALE GENOMIC DNA]</scope>
    <source>
        <strain evidence="6 7">LHW52907</strain>
    </source>
</reference>
<feature type="domain" description="OmpR/PhoB-type" evidence="5">
    <location>
        <begin position="124"/>
        <end position="219"/>
    </location>
</feature>
<dbReference type="Pfam" id="PF00072">
    <property type="entry name" value="Response_reg"/>
    <property type="match status" value="1"/>
</dbReference>
<dbReference type="PROSITE" id="PS50110">
    <property type="entry name" value="RESPONSE_REGULATORY"/>
    <property type="match status" value="1"/>
</dbReference>
<dbReference type="Proteomes" id="UP000262882">
    <property type="component" value="Unassembled WGS sequence"/>
</dbReference>